<sequence length="85" mass="9103">CGINGKNLFSPDQALPLGGDQSALPKLDSKIEAAKKKLLSSAPSLQANVAKTIEDKLDAGTPLNEEEQIIYEALKQILEERQSLG</sequence>
<dbReference type="EMBL" id="BART01037516">
    <property type="protein sequence ID" value="GAH08328.1"/>
    <property type="molecule type" value="Genomic_DNA"/>
</dbReference>
<dbReference type="AlphaFoldDB" id="X1EI34"/>
<feature type="non-terminal residue" evidence="1">
    <location>
        <position position="1"/>
    </location>
</feature>
<reference evidence="1" key="1">
    <citation type="journal article" date="2014" name="Front. Microbiol.">
        <title>High frequency of phylogenetically diverse reductive dehalogenase-homologous genes in deep subseafloor sedimentary metagenomes.</title>
        <authorList>
            <person name="Kawai M."/>
            <person name="Futagami T."/>
            <person name="Toyoda A."/>
            <person name="Takaki Y."/>
            <person name="Nishi S."/>
            <person name="Hori S."/>
            <person name="Arai W."/>
            <person name="Tsubouchi T."/>
            <person name="Morono Y."/>
            <person name="Uchiyama I."/>
            <person name="Ito T."/>
            <person name="Fujiyama A."/>
            <person name="Inagaki F."/>
            <person name="Takami H."/>
        </authorList>
    </citation>
    <scope>NUCLEOTIDE SEQUENCE</scope>
    <source>
        <strain evidence="1">Expedition CK06-06</strain>
    </source>
</reference>
<organism evidence="1">
    <name type="scientific">marine sediment metagenome</name>
    <dbReference type="NCBI Taxonomy" id="412755"/>
    <lineage>
        <taxon>unclassified sequences</taxon>
        <taxon>metagenomes</taxon>
        <taxon>ecological metagenomes</taxon>
    </lineage>
</organism>
<gene>
    <name evidence="1" type="ORF">S01H4_62729</name>
</gene>
<proteinExistence type="predicted"/>
<name>X1EI34_9ZZZZ</name>
<evidence type="ECO:0000313" key="1">
    <source>
        <dbReference type="EMBL" id="GAH08328.1"/>
    </source>
</evidence>
<accession>X1EI34</accession>
<comment type="caution">
    <text evidence="1">The sequence shown here is derived from an EMBL/GenBank/DDBJ whole genome shotgun (WGS) entry which is preliminary data.</text>
</comment>
<protein>
    <submittedName>
        <fullName evidence="1">Uncharacterized protein</fullName>
    </submittedName>
</protein>